<dbReference type="InterPro" id="IPR010617">
    <property type="entry name" value="TMEM175-like"/>
</dbReference>
<comment type="similarity">
    <text evidence="2">Belongs to the TMEM175 family.</text>
</comment>
<evidence type="ECO:0000256" key="4">
    <source>
        <dbReference type="ARBA" id="ARBA00022538"/>
    </source>
</evidence>
<name>A0ABS9XMU5_9ACTN</name>
<evidence type="ECO:0000256" key="5">
    <source>
        <dbReference type="ARBA" id="ARBA00022692"/>
    </source>
</evidence>
<keyword evidence="11" id="KW-0407">Ion channel</keyword>
<keyword evidence="3" id="KW-0813">Transport</keyword>
<feature type="transmembrane region" description="Helical" evidence="13">
    <location>
        <begin position="57"/>
        <end position="76"/>
    </location>
</feature>
<comment type="catalytic activity">
    <reaction evidence="12">
        <text>K(+)(in) = K(+)(out)</text>
        <dbReference type="Rhea" id="RHEA:29463"/>
        <dbReference type="ChEBI" id="CHEBI:29103"/>
    </reaction>
</comment>
<evidence type="ECO:0000256" key="1">
    <source>
        <dbReference type="ARBA" id="ARBA00004141"/>
    </source>
</evidence>
<evidence type="ECO:0000313" key="14">
    <source>
        <dbReference type="EMBL" id="MCI3243384.1"/>
    </source>
</evidence>
<dbReference type="PANTHER" id="PTHR31462:SF5">
    <property type="entry name" value="ENDOSOMAL_LYSOSOMAL PROTON CHANNEL TMEM175"/>
    <property type="match status" value="1"/>
</dbReference>
<evidence type="ECO:0000256" key="10">
    <source>
        <dbReference type="ARBA" id="ARBA00023136"/>
    </source>
</evidence>
<proteinExistence type="inferred from homology"/>
<feature type="transmembrane region" description="Helical" evidence="13">
    <location>
        <begin position="20"/>
        <end position="37"/>
    </location>
</feature>
<keyword evidence="15" id="KW-1185">Reference proteome</keyword>
<keyword evidence="6" id="KW-0631">Potassium channel</keyword>
<keyword evidence="5 13" id="KW-0812">Transmembrane</keyword>
<keyword evidence="7" id="KW-0630">Potassium</keyword>
<organism evidence="14 15">
    <name type="scientific">Streptomyces spinosisporus</name>
    <dbReference type="NCBI Taxonomy" id="2927582"/>
    <lineage>
        <taxon>Bacteria</taxon>
        <taxon>Bacillati</taxon>
        <taxon>Actinomycetota</taxon>
        <taxon>Actinomycetes</taxon>
        <taxon>Kitasatosporales</taxon>
        <taxon>Streptomycetaceae</taxon>
        <taxon>Streptomyces</taxon>
    </lineage>
</organism>
<comment type="subcellular location">
    <subcellularLocation>
        <location evidence="1">Membrane</location>
        <topology evidence="1">Multi-pass membrane protein</topology>
    </subcellularLocation>
</comment>
<feature type="transmembrane region" description="Helical" evidence="13">
    <location>
        <begin position="126"/>
        <end position="146"/>
    </location>
</feature>
<gene>
    <name evidence="14" type="ORF">MQN93_27035</name>
</gene>
<dbReference type="EMBL" id="JALDAX010000011">
    <property type="protein sequence ID" value="MCI3243384.1"/>
    <property type="molecule type" value="Genomic_DNA"/>
</dbReference>
<dbReference type="Pfam" id="PF06736">
    <property type="entry name" value="TMEM175"/>
    <property type="match status" value="1"/>
</dbReference>
<comment type="caution">
    <text evidence="14">The sequence shown here is derived from an EMBL/GenBank/DDBJ whole genome shotgun (WGS) entry which is preliminary data.</text>
</comment>
<reference evidence="14" key="1">
    <citation type="submission" date="2022-03" db="EMBL/GenBank/DDBJ databases">
        <title>Streptomyces 7R015 and 7R016 isolated from Barleria lupulina in Thailand.</title>
        <authorList>
            <person name="Kanchanasin P."/>
            <person name="Phongsopitanun W."/>
            <person name="Tanasupawat S."/>
        </authorList>
    </citation>
    <scope>NUCLEOTIDE SEQUENCE</scope>
    <source>
        <strain evidence="14">7R016</strain>
    </source>
</reference>
<dbReference type="PANTHER" id="PTHR31462">
    <property type="entry name" value="ENDOSOMAL/LYSOSOMAL POTASSIUM CHANNEL TMEM175"/>
    <property type="match status" value="1"/>
</dbReference>
<evidence type="ECO:0000256" key="9">
    <source>
        <dbReference type="ARBA" id="ARBA00023065"/>
    </source>
</evidence>
<evidence type="ECO:0000313" key="15">
    <source>
        <dbReference type="Proteomes" id="UP001165270"/>
    </source>
</evidence>
<evidence type="ECO:0000256" key="11">
    <source>
        <dbReference type="ARBA" id="ARBA00023303"/>
    </source>
</evidence>
<keyword evidence="10 13" id="KW-0472">Membrane</keyword>
<dbReference type="RefSeq" id="WP_016433023.1">
    <property type="nucleotide sequence ID" value="NZ_JALDAX010000011.1"/>
</dbReference>
<keyword evidence="8 13" id="KW-1133">Transmembrane helix</keyword>
<feature type="transmembrane region" description="Helical" evidence="13">
    <location>
        <begin position="88"/>
        <end position="106"/>
    </location>
</feature>
<sequence>MPNRLYVPFRREVLVGPERLAFFGDAVFAIAITLLALDISVPEDLPDSDVAHAVREAVPAIGAYLLSFLVIGALWLAQHALFRLIATVDRWLLFCYFALLAIVAALPFPTKLISEYGDTTTGTAFYAASIFLTVVLYCAMYLRLIAKPGLTAPHATPSNLTEVFRRSLVVALVFATSVPVAFFSPTLAKYWWLLAVPANLLFRARPAAASGGQDESQPSEG</sequence>
<accession>A0ABS9XMU5</accession>
<evidence type="ECO:0000256" key="13">
    <source>
        <dbReference type="SAM" id="Phobius"/>
    </source>
</evidence>
<feature type="transmembrane region" description="Helical" evidence="13">
    <location>
        <begin position="167"/>
        <end position="192"/>
    </location>
</feature>
<evidence type="ECO:0000256" key="8">
    <source>
        <dbReference type="ARBA" id="ARBA00022989"/>
    </source>
</evidence>
<evidence type="ECO:0000256" key="3">
    <source>
        <dbReference type="ARBA" id="ARBA00022448"/>
    </source>
</evidence>
<evidence type="ECO:0000256" key="6">
    <source>
        <dbReference type="ARBA" id="ARBA00022826"/>
    </source>
</evidence>
<evidence type="ECO:0000256" key="2">
    <source>
        <dbReference type="ARBA" id="ARBA00006920"/>
    </source>
</evidence>
<keyword evidence="9" id="KW-0406">Ion transport</keyword>
<protein>
    <submittedName>
        <fullName evidence="14">TMEM175 family protein</fullName>
    </submittedName>
</protein>
<dbReference type="Proteomes" id="UP001165270">
    <property type="component" value="Unassembled WGS sequence"/>
</dbReference>
<keyword evidence="4" id="KW-0633">Potassium transport</keyword>
<evidence type="ECO:0000256" key="12">
    <source>
        <dbReference type="ARBA" id="ARBA00034430"/>
    </source>
</evidence>
<evidence type="ECO:0000256" key="7">
    <source>
        <dbReference type="ARBA" id="ARBA00022958"/>
    </source>
</evidence>